<sequence length="75" mass="8748">MGRNKKCLTKGCKWTLESCSRGYFIRGLCNTCYLQASTFVRHGLTTWKRLERSGKALSSSKTEFRTEWFLGKKFK</sequence>
<accession>A0A0F9IKH0</accession>
<gene>
    <name evidence="1" type="ORF">LCGC14_1568030</name>
</gene>
<dbReference type="EMBL" id="LAZR01012190">
    <property type="protein sequence ID" value="KKM28101.1"/>
    <property type="molecule type" value="Genomic_DNA"/>
</dbReference>
<protein>
    <submittedName>
        <fullName evidence="1">Uncharacterized protein</fullName>
    </submittedName>
</protein>
<dbReference type="AlphaFoldDB" id="A0A0F9IKH0"/>
<name>A0A0F9IKH0_9ZZZZ</name>
<reference evidence="1" key="1">
    <citation type="journal article" date="2015" name="Nature">
        <title>Complex archaea that bridge the gap between prokaryotes and eukaryotes.</title>
        <authorList>
            <person name="Spang A."/>
            <person name="Saw J.H."/>
            <person name="Jorgensen S.L."/>
            <person name="Zaremba-Niedzwiedzka K."/>
            <person name="Martijn J."/>
            <person name="Lind A.E."/>
            <person name="van Eijk R."/>
            <person name="Schleper C."/>
            <person name="Guy L."/>
            <person name="Ettema T.J."/>
        </authorList>
    </citation>
    <scope>NUCLEOTIDE SEQUENCE</scope>
</reference>
<comment type="caution">
    <text evidence="1">The sequence shown here is derived from an EMBL/GenBank/DDBJ whole genome shotgun (WGS) entry which is preliminary data.</text>
</comment>
<proteinExistence type="predicted"/>
<organism evidence="1">
    <name type="scientific">marine sediment metagenome</name>
    <dbReference type="NCBI Taxonomy" id="412755"/>
    <lineage>
        <taxon>unclassified sequences</taxon>
        <taxon>metagenomes</taxon>
        <taxon>ecological metagenomes</taxon>
    </lineage>
</organism>
<evidence type="ECO:0000313" key="1">
    <source>
        <dbReference type="EMBL" id="KKM28101.1"/>
    </source>
</evidence>